<organism evidence="1 2">
    <name type="scientific">Pistacia atlantica</name>
    <dbReference type="NCBI Taxonomy" id="434234"/>
    <lineage>
        <taxon>Eukaryota</taxon>
        <taxon>Viridiplantae</taxon>
        <taxon>Streptophyta</taxon>
        <taxon>Embryophyta</taxon>
        <taxon>Tracheophyta</taxon>
        <taxon>Spermatophyta</taxon>
        <taxon>Magnoliopsida</taxon>
        <taxon>eudicotyledons</taxon>
        <taxon>Gunneridae</taxon>
        <taxon>Pentapetalae</taxon>
        <taxon>rosids</taxon>
        <taxon>malvids</taxon>
        <taxon>Sapindales</taxon>
        <taxon>Anacardiaceae</taxon>
        <taxon>Pistacia</taxon>
    </lineage>
</organism>
<dbReference type="EMBL" id="CM047897">
    <property type="protein sequence ID" value="KAJ0110906.1"/>
    <property type="molecule type" value="Genomic_DNA"/>
</dbReference>
<reference evidence="2" key="1">
    <citation type="journal article" date="2023" name="G3 (Bethesda)">
        <title>Genome assembly and association tests identify interacting loci associated with vigor, precocity, and sex in interspecific pistachio rootstocks.</title>
        <authorList>
            <person name="Palmer W."/>
            <person name="Jacygrad E."/>
            <person name="Sagayaradj S."/>
            <person name="Cavanaugh K."/>
            <person name="Han R."/>
            <person name="Bertier L."/>
            <person name="Beede B."/>
            <person name="Kafkas S."/>
            <person name="Golino D."/>
            <person name="Preece J."/>
            <person name="Michelmore R."/>
        </authorList>
    </citation>
    <scope>NUCLEOTIDE SEQUENCE [LARGE SCALE GENOMIC DNA]</scope>
</reference>
<accession>A0ACC1C5S8</accession>
<comment type="caution">
    <text evidence="1">The sequence shown here is derived from an EMBL/GenBank/DDBJ whole genome shotgun (WGS) entry which is preliminary data.</text>
</comment>
<keyword evidence="2" id="KW-1185">Reference proteome</keyword>
<protein>
    <submittedName>
        <fullName evidence="1">Uncharacterized protein</fullName>
    </submittedName>
</protein>
<sequence length="223" mass="24740">MGLRLGFEAWNFCNEVGEEAPGMGSPRAADCFDLSTKVTKYRKHKISTQSSSLEHKVSEAVNKLGVGTSFPGLKPIDVNNTDLYAAEKEKYLGSLCEVEDTPSPWQFWMVMLKNGNYDTTSGSFRGTYDLGADFSGGLDGISFYEVAWEKKVGAGGWAFRHKLKTSKKYPWLMLYLRADATQGFSGGYHYDTRGMLKTVLKCEPAMFTNPDFKLGVTLKMGQG</sequence>
<evidence type="ECO:0000313" key="2">
    <source>
        <dbReference type="Proteomes" id="UP001164250"/>
    </source>
</evidence>
<name>A0ACC1C5S8_9ROSI</name>
<evidence type="ECO:0000313" key="1">
    <source>
        <dbReference type="EMBL" id="KAJ0110906.1"/>
    </source>
</evidence>
<proteinExistence type="predicted"/>
<gene>
    <name evidence="1" type="ORF">Patl1_00786</name>
</gene>
<dbReference type="Proteomes" id="UP001164250">
    <property type="component" value="Chromosome 1"/>
</dbReference>